<dbReference type="Pfam" id="PF03793">
    <property type="entry name" value="PASTA"/>
    <property type="match status" value="1"/>
</dbReference>
<dbReference type="RefSeq" id="WP_204059516.1">
    <property type="nucleotide sequence ID" value="NZ_BAAAGP010000017.1"/>
</dbReference>
<evidence type="ECO:0000313" key="4">
    <source>
        <dbReference type="EMBL" id="GIH42276.1"/>
    </source>
</evidence>
<accession>A0ABQ4G5G5</accession>
<dbReference type="PROSITE" id="PS51178">
    <property type="entry name" value="PASTA"/>
    <property type="match status" value="1"/>
</dbReference>
<keyword evidence="2" id="KW-0472">Membrane</keyword>
<feature type="domain" description="PASTA" evidence="3">
    <location>
        <begin position="93"/>
        <end position="159"/>
    </location>
</feature>
<dbReference type="CDD" id="cd06577">
    <property type="entry name" value="PASTA_pknB"/>
    <property type="match status" value="1"/>
</dbReference>
<keyword evidence="2" id="KW-1133">Transmembrane helix</keyword>
<protein>
    <recommendedName>
        <fullName evidence="3">PASTA domain-containing protein</fullName>
    </recommendedName>
</protein>
<organism evidence="4 5">
    <name type="scientific">Microbispora corallina</name>
    <dbReference type="NCBI Taxonomy" id="83302"/>
    <lineage>
        <taxon>Bacteria</taxon>
        <taxon>Bacillati</taxon>
        <taxon>Actinomycetota</taxon>
        <taxon>Actinomycetes</taxon>
        <taxon>Streptosporangiales</taxon>
        <taxon>Streptosporangiaceae</taxon>
        <taxon>Microbispora</taxon>
    </lineage>
</organism>
<comment type="caution">
    <text evidence="4">The sequence shown here is derived from an EMBL/GenBank/DDBJ whole genome shotgun (WGS) entry which is preliminary data.</text>
</comment>
<evidence type="ECO:0000259" key="3">
    <source>
        <dbReference type="PROSITE" id="PS51178"/>
    </source>
</evidence>
<dbReference type="Gene3D" id="3.30.10.20">
    <property type="match status" value="1"/>
</dbReference>
<dbReference type="InterPro" id="IPR005543">
    <property type="entry name" value="PASTA_dom"/>
</dbReference>
<proteinExistence type="predicted"/>
<keyword evidence="2" id="KW-0812">Transmembrane</keyword>
<dbReference type="Proteomes" id="UP000603904">
    <property type="component" value="Unassembled WGS sequence"/>
</dbReference>
<reference evidence="4 5" key="1">
    <citation type="submission" date="2021-01" db="EMBL/GenBank/DDBJ databases">
        <title>Whole genome shotgun sequence of Microbispora corallina NBRC 16416.</title>
        <authorList>
            <person name="Komaki H."/>
            <person name="Tamura T."/>
        </authorList>
    </citation>
    <scope>NUCLEOTIDE SEQUENCE [LARGE SCALE GENOMIC DNA]</scope>
    <source>
        <strain evidence="4 5">NBRC 16416</strain>
    </source>
</reference>
<feature type="transmembrane region" description="Helical" evidence="2">
    <location>
        <begin position="39"/>
        <end position="59"/>
    </location>
</feature>
<name>A0ABQ4G5G5_9ACTN</name>
<dbReference type="EMBL" id="BOOC01000030">
    <property type="protein sequence ID" value="GIH42276.1"/>
    <property type="molecule type" value="Genomic_DNA"/>
</dbReference>
<sequence>MNVEEALRDAMGAQVAGVHASPSIGQAVRRRRRRHQVRFRTAGAAAVTVAVAGAAPAYLTLQDATGHRGSPAPVGAAAPSAGPSAAVSGDDVAVPQIVVPNIVGVAVERARAMLEDAGLAVAFRKTVTPGVTPGTIVSQDPAAGAPAAPGSQVAAVIATTDRPSATPTPDPSGSRDEMPQDLGDLGDGRAFGGVHVGYLPKGLVWGEWSGKDGFGTHSYATSWVERGLEKTGLYSVEMVVYRGAAAGDLASRVKAARGTGTPVDLGGTTAYLVSEAEGNTTRAVLWTLRPGLGVEVMISPDYRAKLGEDAADAELREIAAHVTPAG</sequence>
<keyword evidence="5" id="KW-1185">Reference proteome</keyword>
<dbReference type="SMART" id="SM00740">
    <property type="entry name" value="PASTA"/>
    <property type="match status" value="1"/>
</dbReference>
<gene>
    <name evidence="4" type="ORF">Mco01_52760</name>
</gene>
<feature type="region of interest" description="Disordered" evidence="1">
    <location>
        <begin position="160"/>
        <end position="184"/>
    </location>
</feature>
<evidence type="ECO:0000256" key="1">
    <source>
        <dbReference type="SAM" id="MobiDB-lite"/>
    </source>
</evidence>
<evidence type="ECO:0000256" key="2">
    <source>
        <dbReference type="SAM" id="Phobius"/>
    </source>
</evidence>
<evidence type="ECO:0000313" key="5">
    <source>
        <dbReference type="Proteomes" id="UP000603904"/>
    </source>
</evidence>